<dbReference type="PANTHER" id="PTHR30001">
    <property type="entry name" value="RIBONUCLEASE"/>
    <property type="match status" value="1"/>
</dbReference>
<dbReference type="CDD" id="cd04453">
    <property type="entry name" value="S1_RNase_E"/>
    <property type="match status" value="1"/>
</dbReference>
<dbReference type="InterPro" id="IPR004659">
    <property type="entry name" value="RNase_E/G"/>
</dbReference>
<dbReference type="GO" id="GO:0003723">
    <property type="term" value="F:RNA binding"/>
    <property type="evidence" value="ECO:0007669"/>
    <property type="project" value="UniProtKB-KW"/>
</dbReference>
<dbReference type="SUPFAM" id="SSF50249">
    <property type="entry name" value="Nucleic acid-binding proteins"/>
    <property type="match status" value="1"/>
</dbReference>
<dbReference type="GO" id="GO:0016787">
    <property type="term" value="F:hydrolase activity"/>
    <property type="evidence" value="ECO:0007669"/>
    <property type="project" value="UniProtKB-KW"/>
</dbReference>
<dbReference type="InterPro" id="IPR012340">
    <property type="entry name" value="NA-bd_OB-fold"/>
</dbReference>
<comment type="caution">
    <text evidence="7">The sequence shown here is derived from an EMBL/GenBank/DDBJ whole genome shotgun (WGS) entry which is preliminary data.</text>
</comment>
<keyword evidence="5" id="KW-0694">RNA-binding</keyword>
<dbReference type="EMBL" id="DVFI01000120">
    <property type="protein sequence ID" value="HIQ63638.1"/>
    <property type="molecule type" value="Genomic_DNA"/>
</dbReference>
<evidence type="ECO:0000313" key="7">
    <source>
        <dbReference type="EMBL" id="HIQ63638.1"/>
    </source>
</evidence>
<feature type="domain" description="S1 motif" evidence="6">
    <location>
        <begin position="40"/>
        <end position="116"/>
    </location>
</feature>
<dbReference type="Gene3D" id="2.40.50.140">
    <property type="entry name" value="Nucleic acid-binding proteins"/>
    <property type="match status" value="1"/>
</dbReference>
<sequence>MTDRKVYMDRLGNQARLAVVEDGKLVEMAVWSEGKRQRTGNLYLGRVVNVLPGLEAAFVDVGLDKNAFLPLSDVPPALRAARSGKARQRPLRAGEEIIVQVVREPGGEKAPRLTMNPSFPGKFCVLLPTVEATGVSRHVDAPERREALEALARRIRPEGMGVVLRTAADDAEEEAVAADLRRLVSAWEKIAAMAQTAMAPALLYAEEDLAVRAARDLNAPILEQPFDSGLEAQVEKATRRRVWLDSGAYLVFDRCEAMTVVDVNSGKFLGKRGQADTLLRLNCEAAREIARQIRLRDIGGIIVVDFVDMDSESARAQVLQVFEEALSADRAKRHVFGFTGAGLLEMTRRPVFAPLLDTVAAPCPVCAGSGWTCSAEEKAHAMLRGVRKRRAAGDASRIVLSGPTAVMNALRDAGAEALEGVSLQERTEQTDRPSDR</sequence>
<organism evidence="7 8">
    <name type="scientific">Candidatus Avichristensenella intestinipullorum</name>
    <dbReference type="NCBI Taxonomy" id="2840693"/>
    <lineage>
        <taxon>Bacteria</taxon>
        <taxon>Bacillati</taxon>
        <taxon>Bacillota</taxon>
        <taxon>Clostridia</taxon>
        <taxon>Candidatus Avichristensenella</taxon>
    </lineage>
</organism>
<comment type="cofactor">
    <cofactor evidence="1">
        <name>Mg(2+)</name>
        <dbReference type="ChEBI" id="CHEBI:18420"/>
    </cofactor>
</comment>
<evidence type="ECO:0000256" key="3">
    <source>
        <dbReference type="ARBA" id="ARBA00022801"/>
    </source>
</evidence>
<dbReference type="GO" id="GO:0005737">
    <property type="term" value="C:cytoplasm"/>
    <property type="evidence" value="ECO:0007669"/>
    <property type="project" value="TreeGrafter"/>
</dbReference>
<dbReference type="Pfam" id="PF10150">
    <property type="entry name" value="RNase_E_G"/>
    <property type="match status" value="2"/>
</dbReference>
<dbReference type="SMART" id="SM00316">
    <property type="entry name" value="S1"/>
    <property type="match status" value="1"/>
</dbReference>
<dbReference type="InterPro" id="IPR003029">
    <property type="entry name" value="S1_domain"/>
</dbReference>
<proteinExistence type="predicted"/>
<accession>A0A9D0YX91</accession>
<reference evidence="7" key="2">
    <citation type="journal article" date="2021" name="PeerJ">
        <title>Extensive microbial diversity within the chicken gut microbiome revealed by metagenomics and culture.</title>
        <authorList>
            <person name="Gilroy R."/>
            <person name="Ravi A."/>
            <person name="Getino M."/>
            <person name="Pursley I."/>
            <person name="Horton D.L."/>
            <person name="Alikhan N.F."/>
            <person name="Baker D."/>
            <person name="Gharbi K."/>
            <person name="Hall N."/>
            <person name="Watson M."/>
            <person name="Adriaenssens E.M."/>
            <person name="Foster-Nyarko E."/>
            <person name="Jarju S."/>
            <person name="Secka A."/>
            <person name="Antonio M."/>
            <person name="Oren A."/>
            <person name="Chaudhuri R.R."/>
            <person name="La Ragione R."/>
            <person name="Hildebrand F."/>
            <person name="Pallen M.J."/>
        </authorList>
    </citation>
    <scope>NUCLEOTIDE SEQUENCE</scope>
    <source>
        <strain evidence="7">ChiHile30-977</strain>
    </source>
</reference>
<evidence type="ECO:0000259" key="6">
    <source>
        <dbReference type="PROSITE" id="PS50126"/>
    </source>
</evidence>
<evidence type="ECO:0000256" key="5">
    <source>
        <dbReference type="ARBA" id="ARBA00022884"/>
    </source>
</evidence>
<name>A0A9D0YX91_9FIRM</name>
<reference evidence="7" key="1">
    <citation type="submission" date="2020-10" db="EMBL/GenBank/DDBJ databases">
        <authorList>
            <person name="Gilroy R."/>
        </authorList>
    </citation>
    <scope>NUCLEOTIDE SEQUENCE</scope>
    <source>
        <strain evidence="7">ChiHile30-977</strain>
    </source>
</reference>
<evidence type="ECO:0000313" key="8">
    <source>
        <dbReference type="Proteomes" id="UP000886819"/>
    </source>
</evidence>
<dbReference type="PANTHER" id="PTHR30001:SF0">
    <property type="entry name" value="RIBONUCLEASE G"/>
    <property type="match status" value="1"/>
</dbReference>
<protein>
    <submittedName>
        <fullName evidence="7">Ribonuclease E/G</fullName>
    </submittedName>
</protein>
<dbReference type="AlphaFoldDB" id="A0A9D0YX91"/>
<dbReference type="GO" id="GO:0046872">
    <property type="term" value="F:metal ion binding"/>
    <property type="evidence" value="ECO:0007669"/>
    <property type="project" value="UniProtKB-KW"/>
</dbReference>
<keyword evidence="2" id="KW-0479">Metal-binding</keyword>
<gene>
    <name evidence="7" type="ORF">IAA66_08670</name>
</gene>
<keyword evidence="4" id="KW-0460">Magnesium</keyword>
<dbReference type="Proteomes" id="UP000886819">
    <property type="component" value="Unassembled WGS sequence"/>
</dbReference>
<evidence type="ECO:0000256" key="2">
    <source>
        <dbReference type="ARBA" id="ARBA00022723"/>
    </source>
</evidence>
<keyword evidence="3" id="KW-0378">Hydrolase</keyword>
<dbReference type="GO" id="GO:0004540">
    <property type="term" value="F:RNA nuclease activity"/>
    <property type="evidence" value="ECO:0007669"/>
    <property type="project" value="InterPro"/>
</dbReference>
<dbReference type="GO" id="GO:0006364">
    <property type="term" value="P:rRNA processing"/>
    <property type="evidence" value="ECO:0007669"/>
    <property type="project" value="TreeGrafter"/>
</dbReference>
<dbReference type="InterPro" id="IPR019307">
    <property type="entry name" value="RNA-bd_AU-1/RNase_E/G"/>
</dbReference>
<evidence type="ECO:0000256" key="1">
    <source>
        <dbReference type="ARBA" id="ARBA00001946"/>
    </source>
</evidence>
<dbReference type="PROSITE" id="PS50126">
    <property type="entry name" value="S1"/>
    <property type="match status" value="1"/>
</dbReference>
<evidence type="ECO:0000256" key="4">
    <source>
        <dbReference type="ARBA" id="ARBA00022842"/>
    </source>
</evidence>